<evidence type="ECO:0000259" key="4">
    <source>
        <dbReference type="PROSITE" id="PS51192"/>
    </source>
</evidence>
<evidence type="ECO:0000256" key="1">
    <source>
        <dbReference type="ARBA" id="ARBA00022741"/>
    </source>
</evidence>
<dbReference type="Gene3D" id="3.40.50.300">
    <property type="entry name" value="P-loop containing nucleotide triphosphate hydrolases"/>
    <property type="match status" value="1"/>
</dbReference>
<keyword evidence="1" id="KW-0547">Nucleotide-binding</keyword>
<dbReference type="Pfam" id="PF00176">
    <property type="entry name" value="SNF2-rel_dom"/>
    <property type="match status" value="1"/>
</dbReference>
<dbReference type="CDD" id="cd18793">
    <property type="entry name" value="SF2_C_SNF"/>
    <property type="match status" value="1"/>
</dbReference>
<dbReference type="Proteomes" id="UP001150217">
    <property type="component" value="Unassembled WGS sequence"/>
</dbReference>
<dbReference type="PANTHER" id="PTHR45626:SF22">
    <property type="entry name" value="DNA REPAIR PROTEIN RAD5"/>
    <property type="match status" value="1"/>
</dbReference>
<keyword evidence="7" id="KW-1185">Reference proteome</keyword>
<dbReference type="PROSITE" id="PS50096">
    <property type="entry name" value="IQ"/>
    <property type="match status" value="1"/>
</dbReference>
<proteinExistence type="predicted"/>
<dbReference type="InterPro" id="IPR049730">
    <property type="entry name" value="SNF2/RAD54-like_C"/>
</dbReference>
<keyword evidence="2 6" id="KW-0378">Hydrolase</keyword>
<dbReference type="InterPro" id="IPR000330">
    <property type="entry name" value="SNF2_N"/>
</dbReference>
<sequence>MPSHTVASALIKLFFHGGSPWQWPTWQDRTGIKYGLFPEEDEHLPEGWTRDTADAIHSYFKAYDALDTEDRKIKFARSTKGASAHPGRKLWADWVTKSWRKWDIHRAITEGLHKSSVHPITVLLNEGSINATWPNADFYVPCALDNVGFVLFGTEVFPTEAFVLPIDLRRPVTIFIQHSWDIIRRHVVRDRIRLPKLEEAAVNSFEALNKGKPTKAKITHTIRTVAKWKEVADVYGTAENTTKAVELLDRLNEILSAVGAQVAPRKEGTKARLSKAEEKSFKELATAGDLRDLMDVYQQYFQSPEDDDDRRPLIDQTVQLSFNFRDVENSDLGMEMESDMSPELLATSLGFLRQRLPHQFNTLRAMNGVTPWDKPTQFETEADNRRNLHPLSLHWHQLAGIHSIIRSVFTKTAVADHCTGVLVADEVGLGKTAQCLSLIAFLNQVIMIQTHKQPYELPPILKTFKFLKGQEQIEPLAHLIITPGTLRSQWRNEIQTLFRPRSLDIFFYDCPKTGNAAFWSPTGAFHSSKQEPQNKIILTTHSSLQNDYSRISRQSLERGVLTSRPWQLPEQTHDGSGTLFNQKFLTVTIDEAHEMRNVGIKYFAGLRALQLGAVKLVLTATPLLTSSKDLSSLARLIGIPHFMTKDSAEEAKEDAAAIRKAKKVEDDGLTLQQVQIRAVRRIQAQFLGHVLRRTIDSRDWSGKRLLDLPPFKTIVGVLTLSDREMEILVQRQQDAQASASTGNEAGKFTTRKFYMEYRLTLCFPKTDPGSPNPDFESIDQWNRIKSTKMDVCAQICQYYLLGDDVPDVEFIDGKPVFPKSNPSDGPKAHSKTRKILIYSEFPSMTSLLVKVLDIYGVQCFTIDGNDSFDKRANVVAAFQQDGGPRVLIFSSVGTVGLNLSIADVVVFFDQPWSAQDERQIRGRAHRQPQSKVVRVIHLLANDSSDIIIYNISRGKEHLFDAFLNKQLGQGKSYK</sequence>
<dbReference type="Gene3D" id="3.40.50.10810">
    <property type="entry name" value="Tandem AAA-ATPase domain"/>
    <property type="match status" value="1"/>
</dbReference>
<dbReference type="SUPFAM" id="SSF52540">
    <property type="entry name" value="P-loop containing nucleoside triphosphate hydrolases"/>
    <property type="match status" value="2"/>
</dbReference>
<name>A0ABQ8V4X0_9AGAR</name>
<dbReference type="InterPro" id="IPR001650">
    <property type="entry name" value="Helicase_C-like"/>
</dbReference>
<evidence type="ECO:0000313" key="6">
    <source>
        <dbReference type="EMBL" id="KAJ4469608.1"/>
    </source>
</evidence>
<dbReference type="GO" id="GO:0016787">
    <property type="term" value="F:hydrolase activity"/>
    <property type="evidence" value="ECO:0007669"/>
    <property type="project" value="UniProtKB-KW"/>
</dbReference>
<dbReference type="InterPro" id="IPR038718">
    <property type="entry name" value="SNF2-like_sf"/>
</dbReference>
<gene>
    <name evidence="6" type="ORF">C8R41DRAFT_777914</name>
</gene>
<accession>A0ABQ8V4X0</accession>
<keyword evidence="3" id="KW-0067">ATP-binding</keyword>
<reference evidence="6" key="1">
    <citation type="submission" date="2022-08" db="EMBL/GenBank/DDBJ databases">
        <title>A Global Phylogenomic Analysis of the Shiitake Genus Lentinula.</title>
        <authorList>
            <consortium name="DOE Joint Genome Institute"/>
            <person name="Sierra-Patev S."/>
            <person name="Min B."/>
            <person name="Naranjo-Ortiz M."/>
            <person name="Looney B."/>
            <person name="Konkel Z."/>
            <person name="Slot J.C."/>
            <person name="Sakamoto Y."/>
            <person name="Steenwyk J.L."/>
            <person name="Rokas A."/>
            <person name="Carro J."/>
            <person name="Camarero S."/>
            <person name="Ferreira P."/>
            <person name="Molpeceres G."/>
            <person name="Ruiz-Duenas F.J."/>
            <person name="Serrano A."/>
            <person name="Henrissat B."/>
            <person name="Drula E."/>
            <person name="Hughes K.W."/>
            <person name="Mata J.L."/>
            <person name="Ishikawa N.K."/>
            <person name="Vargas-Isla R."/>
            <person name="Ushijima S."/>
            <person name="Smith C.A."/>
            <person name="Ahrendt S."/>
            <person name="Andreopoulos W."/>
            <person name="He G."/>
            <person name="Labutti K."/>
            <person name="Lipzen A."/>
            <person name="Ng V."/>
            <person name="Riley R."/>
            <person name="Sandor L."/>
            <person name="Barry K."/>
            <person name="Martinez A.T."/>
            <person name="Xiao Y."/>
            <person name="Gibbons J.G."/>
            <person name="Terashima K."/>
            <person name="Grigoriev I.V."/>
            <person name="Hibbett D.S."/>
        </authorList>
    </citation>
    <scope>NUCLEOTIDE SEQUENCE</scope>
    <source>
        <strain evidence="6">RHP3577 ss4</strain>
    </source>
</reference>
<dbReference type="EMBL" id="JANVFT010000095">
    <property type="protein sequence ID" value="KAJ4469608.1"/>
    <property type="molecule type" value="Genomic_DNA"/>
</dbReference>
<dbReference type="InterPro" id="IPR014001">
    <property type="entry name" value="Helicase_ATP-bd"/>
</dbReference>
<feature type="domain" description="Helicase ATP-binding" evidence="4">
    <location>
        <begin position="412"/>
        <end position="640"/>
    </location>
</feature>
<dbReference type="Pfam" id="PF00271">
    <property type="entry name" value="Helicase_C"/>
    <property type="match status" value="1"/>
</dbReference>
<evidence type="ECO:0000313" key="7">
    <source>
        <dbReference type="Proteomes" id="UP001150217"/>
    </source>
</evidence>
<protein>
    <submittedName>
        <fullName evidence="6">P-loop containing nucleoside triphosphate hydrolase protein</fullName>
    </submittedName>
</protein>
<organism evidence="6 7">
    <name type="scientific">Lentinula lateritia</name>
    <dbReference type="NCBI Taxonomy" id="40482"/>
    <lineage>
        <taxon>Eukaryota</taxon>
        <taxon>Fungi</taxon>
        <taxon>Dikarya</taxon>
        <taxon>Basidiomycota</taxon>
        <taxon>Agaricomycotina</taxon>
        <taxon>Agaricomycetes</taxon>
        <taxon>Agaricomycetidae</taxon>
        <taxon>Agaricales</taxon>
        <taxon>Marasmiineae</taxon>
        <taxon>Omphalotaceae</taxon>
        <taxon>Lentinula</taxon>
    </lineage>
</organism>
<dbReference type="PROSITE" id="PS51192">
    <property type="entry name" value="HELICASE_ATP_BIND_1"/>
    <property type="match status" value="1"/>
</dbReference>
<dbReference type="InterPro" id="IPR027417">
    <property type="entry name" value="P-loop_NTPase"/>
</dbReference>
<dbReference type="SMART" id="SM00490">
    <property type="entry name" value="HELICc"/>
    <property type="match status" value="1"/>
</dbReference>
<dbReference type="InterPro" id="IPR050628">
    <property type="entry name" value="SNF2_RAD54_helicase_TF"/>
</dbReference>
<evidence type="ECO:0000256" key="3">
    <source>
        <dbReference type="ARBA" id="ARBA00022840"/>
    </source>
</evidence>
<dbReference type="SMART" id="SM00487">
    <property type="entry name" value="DEXDc"/>
    <property type="match status" value="1"/>
</dbReference>
<evidence type="ECO:0000259" key="5">
    <source>
        <dbReference type="PROSITE" id="PS51194"/>
    </source>
</evidence>
<feature type="domain" description="Helicase C-terminal" evidence="5">
    <location>
        <begin position="824"/>
        <end position="974"/>
    </location>
</feature>
<comment type="caution">
    <text evidence="6">The sequence shown here is derived from an EMBL/GenBank/DDBJ whole genome shotgun (WGS) entry which is preliminary data.</text>
</comment>
<dbReference type="PANTHER" id="PTHR45626">
    <property type="entry name" value="TRANSCRIPTION TERMINATION FACTOR 2-RELATED"/>
    <property type="match status" value="1"/>
</dbReference>
<dbReference type="PROSITE" id="PS51194">
    <property type="entry name" value="HELICASE_CTER"/>
    <property type="match status" value="1"/>
</dbReference>
<evidence type="ECO:0000256" key="2">
    <source>
        <dbReference type="ARBA" id="ARBA00022801"/>
    </source>
</evidence>